<proteinExistence type="inferred from homology"/>
<name>A0A139YGZ1_9ECHO</name>
<keyword evidence="10" id="KW-0732">Signal</keyword>
<evidence type="ECO:0000256" key="7">
    <source>
        <dbReference type="ARBA" id="ARBA00023136"/>
    </source>
</evidence>
<comment type="catalytic activity">
    <reaction evidence="8 9">
        <text>a ubiquinone + NADH + 5 H(+)(in) = a ubiquinol + NAD(+) + 4 H(+)(out)</text>
        <dbReference type="Rhea" id="RHEA:29091"/>
        <dbReference type="Rhea" id="RHEA-COMP:9565"/>
        <dbReference type="Rhea" id="RHEA-COMP:9566"/>
        <dbReference type="ChEBI" id="CHEBI:15378"/>
        <dbReference type="ChEBI" id="CHEBI:16389"/>
        <dbReference type="ChEBI" id="CHEBI:17976"/>
        <dbReference type="ChEBI" id="CHEBI:57540"/>
        <dbReference type="ChEBI" id="CHEBI:57945"/>
        <dbReference type="EC" id="7.1.1.2"/>
    </reaction>
</comment>
<feature type="chain" id="PRO_5007301444" description="NADH-ubiquinone oxidoreductase chain 3" evidence="10">
    <location>
        <begin position="22"/>
        <end position="118"/>
    </location>
</feature>
<evidence type="ECO:0000256" key="6">
    <source>
        <dbReference type="ARBA" id="ARBA00022989"/>
    </source>
</evidence>
<dbReference type="Pfam" id="PF00507">
    <property type="entry name" value="Oxidored_q4"/>
    <property type="match status" value="1"/>
</dbReference>
<evidence type="ECO:0000256" key="5">
    <source>
        <dbReference type="ARBA" id="ARBA00022692"/>
    </source>
</evidence>
<dbReference type="Gene3D" id="1.20.58.1610">
    <property type="entry name" value="NADH:ubiquinone/plastoquinone oxidoreductase, chain 3"/>
    <property type="match status" value="1"/>
</dbReference>
<reference evidence="11" key="2">
    <citation type="journal article" date="2015" name="Mol. Biol. Rep.">
        <title>Complete mitogenome of the edible sea urchin Loxechinus albus: genetic structure and comparative genomics within Echinozoa.</title>
        <authorList>
            <person name="Cea G."/>
            <person name="Gaitan-Espitia J.D."/>
            <person name="Cardenas L."/>
        </authorList>
    </citation>
    <scope>NUCLEOTIDE SEQUENCE</scope>
    <source>
        <tissue evidence="11">Gonads</tissue>
    </source>
</reference>
<dbReference type="GO" id="GO:0008137">
    <property type="term" value="F:NADH dehydrogenase (ubiquinone) activity"/>
    <property type="evidence" value="ECO:0007669"/>
    <property type="project" value="UniProtKB-UniRule"/>
</dbReference>
<evidence type="ECO:0000256" key="3">
    <source>
        <dbReference type="ARBA" id="ARBA00021007"/>
    </source>
</evidence>
<feature type="transmembrane region" description="Helical" evidence="9">
    <location>
        <begin position="89"/>
        <end position="110"/>
    </location>
</feature>
<keyword evidence="9" id="KW-0830">Ubiquinone</keyword>
<keyword evidence="9 11" id="KW-0496">Mitochondrion</keyword>
<evidence type="ECO:0000256" key="9">
    <source>
        <dbReference type="RuleBase" id="RU003640"/>
    </source>
</evidence>
<dbReference type="AlphaFoldDB" id="A0A139YGZ1"/>
<comment type="subcellular location">
    <subcellularLocation>
        <location evidence="1">Membrane</location>
    </subcellularLocation>
    <subcellularLocation>
        <location evidence="9">Mitochondrion membrane</location>
        <topology evidence="9">Multi-pass membrane protein</topology>
    </subcellularLocation>
</comment>
<dbReference type="PANTHER" id="PTHR11058:SF9">
    <property type="entry name" value="NADH-UBIQUINONE OXIDOREDUCTASE CHAIN 3"/>
    <property type="match status" value="1"/>
</dbReference>
<keyword evidence="4 9" id="KW-0813">Transport</keyword>
<comment type="similarity">
    <text evidence="2 9">Belongs to the complex I subunit 3 family.</text>
</comment>
<evidence type="ECO:0000256" key="1">
    <source>
        <dbReference type="ARBA" id="ARBA00004370"/>
    </source>
</evidence>
<dbReference type="PANTHER" id="PTHR11058">
    <property type="entry name" value="NADH-UBIQUINONE OXIDOREDUCTASE CHAIN 3"/>
    <property type="match status" value="1"/>
</dbReference>
<dbReference type="GO" id="GO:0031966">
    <property type="term" value="C:mitochondrial membrane"/>
    <property type="evidence" value="ECO:0007669"/>
    <property type="project" value="UniProtKB-SubCell"/>
</dbReference>
<evidence type="ECO:0000256" key="8">
    <source>
        <dbReference type="ARBA" id="ARBA00049551"/>
    </source>
</evidence>
<evidence type="ECO:0000256" key="10">
    <source>
        <dbReference type="SAM" id="SignalP"/>
    </source>
</evidence>
<dbReference type="EC" id="7.1.1.2" evidence="9"/>
<keyword evidence="9" id="KW-0520">NAD</keyword>
<dbReference type="InterPro" id="IPR000440">
    <property type="entry name" value="NADH_UbQ/plastoQ_OxRdtase_su3"/>
</dbReference>
<keyword evidence="9" id="KW-1278">Translocase</keyword>
<keyword evidence="9" id="KW-0249">Electron transport</keyword>
<feature type="signal peptide" evidence="10">
    <location>
        <begin position="1"/>
        <end position="21"/>
    </location>
</feature>
<evidence type="ECO:0000256" key="2">
    <source>
        <dbReference type="ARBA" id="ARBA00008472"/>
    </source>
</evidence>
<dbReference type="GO" id="GO:0030964">
    <property type="term" value="C:NADH dehydrogenase complex"/>
    <property type="evidence" value="ECO:0007669"/>
    <property type="project" value="TreeGrafter"/>
</dbReference>
<keyword evidence="7 9" id="KW-0472">Membrane</keyword>
<comment type="function">
    <text evidence="9">Core subunit of the mitochondrial membrane respiratory chain NADH dehydrogenase (Complex I) which catalyzes electron transfer from NADH through the respiratory chain, using ubiquinone as an electron acceptor. Essential for the catalytic activity of complex I.</text>
</comment>
<feature type="transmembrane region" description="Helical" evidence="9">
    <location>
        <begin position="45"/>
        <end position="68"/>
    </location>
</feature>
<reference evidence="11" key="1">
    <citation type="submission" date="2012-10" db="EMBL/GenBank/DDBJ databases">
        <authorList>
            <person name="Qamar I."/>
            <person name="Mishra S."/>
            <person name="Ahmad M.F."/>
            <person name="Ahmad Y."/>
        </authorList>
    </citation>
    <scope>NUCLEOTIDE SEQUENCE</scope>
    <source>
        <tissue evidence="11">Gonads</tissue>
    </source>
</reference>
<geneLocation type="mitochondrion" evidence="11"/>
<evidence type="ECO:0000256" key="4">
    <source>
        <dbReference type="ARBA" id="ARBA00022448"/>
    </source>
</evidence>
<dbReference type="EMBL" id="JX888466">
    <property type="protein sequence ID" value="AFY64200.1"/>
    <property type="molecule type" value="Genomic_DNA"/>
</dbReference>
<evidence type="ECO:0000313" key="11">
    <source>
        <dbReference type="EMBL" id="AFY64200.1"/>
    </source>
</evidence>
<keyword evidence="5 9" id="KW-0812">Transmembrane</keyword>
<accession>A0A139YGZ1</accession>
<gene>
    <name evidence="11" type="primary">ND3</name>
</gene>
<keyword evidence="9" id="KW-0679">Respiratory chain</keyword>
<organism evidence="11">
    <name type="scientific">Loxechinus albus</name>
    <dbReference type="NCBI Taxonomy" id="240836"/>
    <lineage>
        <taxon>Eukaryota</taxon>
        <taxon>Metazoa</taxon>
        <taxon>Echinodermata</taxon>
        <taxon>Eleutherozoa</taxon>
        <taxon>Echinozoa</taxon>
        <taxon>Echinoidea</taxon>
        <taxon>Euechinoidea</taxon>
        <taxon>Echinacea</taxon>
        <taxon>Camarodonta</taxon>
        <taxon>Echinidea</taxon>
        <taxon>Echinidae</taxon>
        <taxon>Loxechinus</taxon>
    </lineage>
</organism>
<sequence>MTAMIFLFLSTTFVAIILALAAHILPNRNSDGEKNSPYECGFESTNTLLVLLLSLSFFFSSHLIFTLWSSNSTPIFHFLAANFVTHPSILIPISLAFMIILTIGLIFEWINGGLEWAE</sequence>
<protein>
    <recommendedName>
        <fullName evidence="3 9">NADH-ubiquinone oxidoreductase chain 3</fullName>
        <ecNumber evidence="9">7.1.1.2</ecNumber>
    </recommendedName>
</protein>
<dbReference type="InterPro" id="IPR038430">
    <property type="entry name" value="NDAH_ubi_oxred_su3_sf"/>
</dbReference>
<keyword evidence="6 9" id="KW-1133">Transmembrane helix</keyword>